<proteinExistence type="predicted"/>
<gene>
    <name evidence="1" type="ORF">LCGC14_1809440</name>
</gene>
<dbReference type="AlphaFoldDB" id="A0A0F9J213"/>
<comment type="caution">
    <text evidence="1">The sequence shown here is derived from an EMBL/GenBank/DDBJ whole genome shotgun (WGS) entry which is preliminary data.</text>
</comment>
<feature type="non-terminal residue" evidence="1">
    <location>
        <position position="1"/>
    </location>
</feature>
<evidence type="ECO:0000313" key="1">
    <source>
        <dbReference type="EMBL" id="KKL99940.1"/>
    </source>
</evidence>
<name>A0A0F9J213_9ZZZZ</name>
<dbReference type="EMBL" id="LAZR01017549">
    <property type="protein sequence ID" value="KKL99940.1"/>
    <property type="molecule type" value="Genomic_DNA"/>
</dbReference>
<organism evidence="1">
    <name type="scientific">marine sediment metagenome</name>
    <dbReference type="NCBI Taxonomy" id="412755"/>
    <lineage>
        <taxon>unclassified sequences</taxon>
        <taxon>metagenomes</taxon>
        <taxon>ecological metagenomes</taxon>
    </lineage>
</organism>
<protein>
    <submittedName>
        <fullName evidence="1">Uncharacterized protein</fullName>
    </submittedName>
</protein>
<accession>A0A0F9J213</accession>
<reference evidence="1" key="1">
    <citation type="journal article" date="2015" name="Nature">
        <title>Complex archaea that bridge the gap between prokaryotes and eukaryotes.</title>
        <authorList>
            <person name="Spang A."/>
            <person name="Saw J.H."/>
            <person name="Jorgensen S.L."/>
            <person name="Zaremba-Niedzwiedzka K."/>
            <person name="Martijn J."/>
            <person name="Lind A.E."/>
            <person name="van Eijk R."/>
            <person name="Schleper C."/>
            <person name="Guy L."/>
            <person name="Ettema T.J."/>
        </authorList>
    </citation>
    <scope>NUCLEOTIDE SEQUENCE</scope>
</reference>
<sequence>YIDDVTGNFQEAHGSDSRLNVSSRADNRAYYNSRDRGQCYTLVYDHPSAADNQYSFYLKNTSTTKALVVSSVGLNSDDVAIMELLYVTGSVVNGVSFTPTNLNKSSSNDADATALEDGGGTAISSVTDGAEIDSVTISAKAHEEMRLSDRLRLGQNDAVALKMITGTTTPDVSGVVFFYFE</sequence>